<dbReference type="CDD" id="cd02027">
    <property type="entry name" value="APSK"/>
    <property type="match status" value="1"/>
</dbReference>
<evidence type="ECO:0000256" key="4">
    <source>
        <dbReference type="ARBA" id="ARBA00022741"/>
    </source>
</evidence>
<comment type="catalytic activity">
    <reaction evidence="1 6">
        <text>adenosine 5'-phosphosulfate + ATP = 3'-phosphoadenylyl sulfate + ADP + H(+)</text>
        <dbReference type="Rhea" id="RHEA:24152"/>
        <dbReference type="ChEBI" id="CHEBI:15378"/>
        <dbReference type="ChEBI" id="CHEBI:30616"/>
        <dbReference type="ChEBI" id="CHEBI:58243"/>
        <dbReference type="ChEBI" id="CHEBI:58339"/>
        <dbReference type="ChEBI" id="CHEBI:456216"/>
        <dbReference type="EC" id="2.7.1.25"/>
    </reaction>
</comment>
<feature type="region of interest" description="Disordered" evidence="7">
    <location>
        <begin position="138"/>
        <end position="158"/>
    </location>
</feature>
<keyword evidence="5 6" id="KW-0067">ATP-binding</keyword>
<organism evidence="9 10">
    <name type="scientific">Spirosoma utsteinense</name>
    <dbReference type="NCBI Taxonomy" id="2585773"/>
    <lineage>
        <taxon>Bacteria</taxon>
        <taxon>Pseudomonadati</taxon>
        <taxon>Bacteroidota</taxon>
        <taxon>Cytophagia</taxon>
        <taxon>Cytophagales</taxon>
        <taxon>Cytophagaceae</taxon>
        <taxon>Spirosoma</taxon>
    </lineage>
</organism>
<comment type="similarity">
    <text evidence="6">Belongs to the APS kinase family.</text>
</comment>
<evidence type="ECO:0000256" key="1">
    <source>
        <dbReference type="ARBA" id="ARBA00001823"/>
    </source>
</evidence>
<dbReference type="NCBIfam" id="TIGR00455">
    <property type="entry name" value="apsK"/>
    <property type="match status" value="1"/>
</dbReference>
<evidence type="ECO:0000313" key="9">
    <source>
        <dbReference type="EMBL" id="MBC3794273.1"/>
    </source>
</evidence>
<accession>A0ABR6WCN0</accession>
<dbReference type="PANTHER" id="PTHR42700">
    <property type="entry name" value="SULFATE ADENYLYLTRANSFERASE"/>
    <property type="match status" value="1"/>
</dbReference>
<dbReference type="SUPFAM" id="SSF52540">
    <property type="entry name" value="P-loop containing nucleoside triphosphate hydrolases"/>
    <property type="match status" value="1"/>
</dbReference>
<protein>
    <recommendedName>
        <fullName evidence="2 6">Adenylyl-sulfate kinase</fullName>
        <ecNumber evidence="2 6">2.7.1.25</ecNumber>
    </recommendedName>
</protein>
<evidence type="ECO:0000256" key="2">
    <source>
        <dbReference type="ARBA" id="ARBA00012121"/>
    </source>
</evidence>
<evidence type="ECO:0000256" key="7">
    <source>
        <dbReference type="SAM" id="MobiDB-lite"/>
    </source>
</evidence>
<dbReference type="GO" id="GO:0016301">
    <property type="term" value="F:kinase activity"/>
    <property type="evidence" value="ECO:0007669"/>
    <property type="project" value="UniProtKB-KW"/>
</dbReference>
<evidence type="ECO:0000256" key="3">
    <source>
        <dbReference type="ARBA" id="ARBA00022679"/>
    </source>
</evidence>
<evidence type="ECO:0000259" key="8">
    <source>
        <dbReference type="Pfam" id="PF01583"/>
    </source>
</evidence>
<dbReference type="PANTHER" id="PTHR42700:SF1">
    <property type="entry name" value="SULFATE ADENYLYLTRANSFERASE"/>
    <property type="match status" value="1"/>
</dbReference>
<gene>
    <name evidence="9" type="ORF">FH603_4800</name>
</gene>
<dbReference type="InterPro" id="IPR002891">
    <property type="entry name" value="APS"/>
</dbReference>
<keyword evidence="4 6" id="KW-0547">Nucleotide-binding</keyword>
<feature type="compositionally biased region" description="Basic and acidic residues" evidence="7">
    <location>
        <begin position="141"/>
        <end position="158"/>
    </location>
</feature>
<proteinExistence type="inferred from homology"/>
<evidence type="ECO:0000256" key="5">
    <source>
        <dbReference type="ARBA" id="ARBA00022840"/>
    </source>
</evidence>
<evidence type="ECO:0000313" key="10">
    <source>
        <dbReference type="Proteomes" id="UP000700732"/>
    </source>
</evidence>
<name>A0ABR6WCN0_9BACT</name>
<sequence>MLFIQFTGLSGAGKSTLSKGVAERLTTLGYRVEVLDGDRYRRHLWPELTFSAQDRQENIRRLGFIGQRLVHHGVIVILAAINPYKSVRDELAVLMPGSRLVFIDCALPTLQQRDTKGLYARALLPQAHADHITNLTGVNDPYDRPETPDLHIDTSTETREASEQRLLNALLTWLKTTSSDDVN</sequence>
<keyword evidence="6 9" id="KW-0418">Kinase</keyword>
<evidence type="ECO:0000256" key="6">
    <source>
        <dbReference type="RuleBase" id="RU004347"/>
    </source>
</evidence>
<dbReference type="Pfam" id="PF01583">
    <property type="entry name" value="APS_kinase"/>
    <property type="match status" value="1"/>
</dbReference>
<feature type="domain" description="APS kinase" evidence="8">
    <location>
        <begin position="3"/>
        <end position="153"/>
    </location>
</feature>
<keyword evidence="3 6" id="KW-0808">Transferase</keyword>
<dbReference type="InterPro" id="IPR027417">
    <property type="entry name" value="P-loop_NTPase"/>
</dbReference>
<keyword evidence="10" id="KW-1185">Reference proteome</keyword>
<comment type="caution">
    <text evidence="9">The sequence shown here is derived from an EMBL/GenBank/DDBJ whole genome shotgun (WGS) entry which is preliminary data.</text>
</comment>
<dbReference type="Gene3D" id="3.40.50.300">
    <property type="entry name" value="P-loop containing nucleotide triphosphate hydrolases"/>
    <property type="match status" value="1"/>
</dbReference>
<dbReference type="InterPro" id="IPR050512">
    <property type="entry name" value="Sulf_AdTrans/APS_kinase"/>
</dbReference>
<dbReference type="EMBL" id="VFIA01000041">
    <property type="protein sequence ID" value="MBC3794273.1"/>
    <property type="molecule type" value="Genomic_DNA"/>
</dbReference>
<dbReference type="EC" id="2.7.1.25" evidence="2 6"/>
<dbReference type="RefSeq" id="WP_186740587.1">
    <property type="nucleotide sequence ID" value="NZ_VFIA01000041.1"/>
</dbReference>
<comment type="pathway">
    <text evidence="6">Sulfur metabolism; hydrogen sulfide biosynthesis; sulfite from sulfate: step 2/3.</text>
</comment>
<reference evidence="9 10" key="1">
    <citation type="submission" date="2019-06" db="EMBL/GenBank/DDBJ databases">
        <title>Spirosoma utsteinense sp. nov. isolated from Antarctic ice-free soils.</title>
        <authorList>
            <person name="Tahon G."/>
        </authorList>
    </citation>
    <scope>NUCLEOTIDE SEQUENCE [LARGE SCALE GENOMIC DNA]</scope>
    <source>
        <strain evidence="9 10">LMG 31447</strain>
    </source>
</reference>
<dbReference type="Proteomes" id="UP000700732">
    <property type="component" value="Unassembled WGS sequence"/>
</dbReference>
<comment type="function">
    <text evidence="6">Catalyzes the synthesis of activated sulfate.</text>
</comment>
<dbReference type="InterPro" id="IPR059117">
    <property type="entry name" value="APS_kinase_dom"/>
</dbReference>